<reference evidence="3 4" key="1">
    <citation type="submission" date="2020-04" db="EMBL/GenBank/DDBJ databases">
        <title>Perkinsus olseni comparative genomics.</title>
        <authorList>
            <person name="Bogema D.R."/>
        </authorList>
    </citation>
    <scope>NUCLEOTIDE SEQUENCE [LARGE SCALE GENOMIC DNA]</scope>
    <source>
        <strain evidence="3">00978-12</strain>
    </source>
</reference>
<feature type="region of interest" description="Disordered" evidence="1">
    <location>
        <begin position="588"/>
        <end position="622"/>
    </location>
</feature>
<feature type="transmembrane region" description="Helical" evidence="2">
    <location>
        <begin position="559"/>
        <end position="580"/>
    </location>
</feature>
<protein>
    <submittedName>
        <fullName evidence="3">Uncharacterized protein</fullName>
    </submittedName>
</protein>
<feature type="compositionally biased region" description="Polar residues" evidence="1">
    <location>
        <begin position="62"/>
        <end position="83"/>
    </location>
</feature>
<dbReference type="OrthoDB" id="194566at2759"/>
<accession>A0A7J6MYE6</accession>
<dbReference type="PANTHER" id="PTHR38899:SF1">
    <property type="entry name" value="PROTEIN KINASE"/>
    <property type="match status" value="1"/>
</dbReference>
<keyword evidence="2" id="KW-0472">Membrane</keyword>
<evidence type="ECO:0000313" key="4">
    <source>
        <dbReference type="Proteomes" id="UP000541610"/>
    </source>
</evidence>
<name>A0A7J6MYE6_PEROL</name>
<feature type="transmembrane region" description="Helical" evidence="2">
    <location>
        <begin position="286"/>
        <end position="308"/>
    </location>
</feature>
<organism evidence="3 4">
    <name type="scientific">Perkinsus olseni</name>
    <name type="common">Perkinsus atlanticus</name>
    <dbReference type="NCBI Taxonomy" id="32597"/>
    <lineage>
        <taxon>Eukaryota</taxon>
        <taxon>Sar</taxon>
        <taxon>Alveolata</taxon>
        <taxon>Perkinsozoa</taxon>
        <taxon>Perkinsea</taxon>
        <taxon>Perkinsida</taxon>
        <taxon>Perkinsidae</taxon>
        <taxon>Perkinsus</taxon>
    </lineage>
</organism>
<feature type="transmembrane region" description="Helical" evidence="2">
    <location>
        <begin position="247"/>
        <end position="266"/>
    </location>
</feature>
<evidence type="ECO:0000256" key="1">
    <source>
        <dbReference type="SAM" id="MobiDB-lite"/>
    </source>
</evidence>
<evidence type="ECO:0000256" key="2">
    <source>
        <dbReference type="SAM" id="Phobius"/>
    </source>
</evidence>
<sequence length="622" mass="68332">MPSPTSDGAAAAAAVGEREQMVEELYEYGGLAMRKNYLQKLGVLGSSAGVSAWNNNNNRNNTTAGQSREAPGNQQATYIRDTNQQQQQEEEEEEEHHHHQRSSSSSSSSSSSRGGVLLNKIDGSGSITNPTEFTLDFGSTPQRSADDFRMQYLKKLSYTGVWVPQAQKPPQHQTVIIFDWDDTLLCTSYLNLRAGGQQQSNNNNNSSSRQQDVSRTIQKHLHSIAATDAKLLEMAMAHGETFIITNAMKGFFALAQFLQIGSYWLIRPVKSGLFARLVGDDKEALVRIILTPMLFFLLIGYNILIQSVMVSSSPHNASRIVGYLSAPFAVLFISSWFWMTLFGLDNTPQAVGWILALASECMCPILVTLNWSIISESAKDYSSSAAASAFPMITMACQLGCLLGSSITNYLARTGAQTRRRGGDGFMNNNMSPDDDDAINNYTMSVMAVKAFGYTLNNPAKEMLYLNTTQDVRFQAKSWIDIWCPKLWSALAAMVCYQFMMITPDDDHHVNGTATVHDGHYNDAIGGDDDDIIISGGSSSYGYSNNLLLKMTVRGMSNMGMIAVVGLMVLFIWSLAAIYATTEFNRRENLKKKQQDESTEDGEHDNELSGGEASGRGSVVAV</sequence>
<gene>
    <name evidence="3" type="ORF">FOZ60_000725</name>
</gene>
<keyword evidence="2" id="KW-1133">Transmembrane helix</keyword>
<feature type="transmembrane region" description="Helical" evidence="2">
    <location>
        <begin position="320"/>
        <end position="339"/>
    </location>
</feature>
<dbReference type="Proteomes" id="UP000541610">
    <property type="component" value="Unassembled WGS sequence"/>
</dbReference>
<dbReference type="AlphaFoldDB" id="A0A7J6MYE6"/>
<dbReference type="PANTHER" id="PTHR38899">
    <property type="entry name" value="DOMAIN OOKINETE PROTEIN, PUTATIVE-RELATED"/>
    <property type="match status" value="1"/>
</dbReference>
<feature type="compositionally biased region" description="Low complexity" evidence="1">
    <location>
        <begin position="102"/>
        <end position="113"/>
    </location>
</feature>
<keyword evidence="2" id="KW-0812">Transmembrane</keyword>
<dbReference type="EMBL" id="JABANP010001080">
    <property type="protein sequence ID" value="KAF4676210.1"/>
    <property type="molecule type" value="Genomic_DNA"/>
</dbReference>
<feature type="compositionally biased region" description="Polar residues" evidence="1">
    <location>
        <begin position="125"/>
        <end position="141"/>
    </location>
</feature>
<comment type="caution">
    <text evidence="3">The sequence shown here is derived from an EMBL/GenBank/DDBJ whole genome shotgun (WGS) entry which is preliminary data.</text>
</comment>
<proteinExistence type="predicted"/>
<feature type="transmembrane region" description="Helical" evidence="2">
    <location>
        <begin position="386"/>
        <end position="412"/>
    </location>
</feature>
<feature type="non-terminal residue" evidence="3">
    <location>
        <position position="1"/>
    </location>
</feature>
<feature type="transmembrane region" description="Helical" evidence="2">
    <location>
        <begin position="351"/>
        <end position="374"/>
    </location>
</feature>
<evidence type="ECO:0000313" key="3">
    <source>
        <dbReference type="EMBL" id="KAF4676210.1"/>
    </source>
</evidence>
<feature type="region of interest" description="Disordered" evidence="1">
    <location>
        <begin position="48"/>
        <end position="141"/>
    </location>
</feature>